<dbReference type="SUPFAM" id="SSF117892">
    <property type="entry name" value="Band 7/SPFH domain"/>
    <property type="match status" value="1"/>
</dbReference>
<evidence type="ECO:0000259" key="4">
    <source>
        <dbReference type="SMART" id="SM00244"/>
    </source>
</evidence>
<dbReference type="InterPro" id="IPR036013">
    <property type="entry name" value="Band_7/SPFH_dom_sf"/>
</dbReference>
<protein>
    <submittedName>
        <fullName evidence="5">SPFH domain-containing protein</fullName>
    </submittedName>
</protein>
<gene>
    <name evidence="5" type="ORF">LZC95_43725</name>
</gene>
<dbReference type="Gene3D" id="3.30.479.30">
    <property type="entry name" value="Band 7 domain"/>
    <property type="match status" value="1"/>
</dbReference>
<sequence length="292" mass="33218">MELVALLMLLPLVVLYLLSGLRQIAQWEAPLKFTVGRYTGRLQPGLTWIIPGLQRIVRVDTRIRNRDLFQQQVITADNVTASIDAVIYYKVIDPEKAVLNVENYDHAVRDRAKVVLRDIVGETRLDELLSRREEIALKIRKAVEQFVSQWGLHVEAIAMQDIQLPQQMQEVIARVAIAERDRQYVVIKSRADVESAKNFAQAAEILASSPGAMELRRLEALQNMSGRTSRVIFDLAKPYGDMRTRVAATAMGLVQGEPADEERERREEREEMEELAAEEPAPVQKPARRAVR</sequence>
<accession>A0ABZ2K7V4</accession>
<dbReference type="PANTHER" id="PTHR10264">
    <property type="entry name" value="BAND 7 PROTEIN-RELATED"/>
    <property type="match status" value="1"/>
</dbReference>
<proteinExistence type="inferred from homology"/>
<dbReference type="InterPro" id="IPR001972">
    <property type="entry name" value="Stomatin_HflK_fam"/>
</dbReference>
<feature type="region of interest" description="Disordered" evidence="3">
    <location>
        <begin position="253"/>
        <end position="292"/>
    </location>
</feature>
<keyword evidence="6" id="KW-1185">Reference proteome</keyword>
<dbReference type="PRINTS" id="PR00721">
    <property type="entry name" value="STOMATIN"/>
</dbReference>
<dbReference type="SMART" id="SM00244">
    <property type="entry name" value="PHB"/>
    <property type="match status" value="1"/>
</dbReference>
<dbReference type="PANTHER" id="PTHR10264:SF19">
    <property type="entry name" value="AT06885P-RELATED"/>
    <property type="match status" value="1"/>
</dbReference>
<feature type="domain" description="Band 7" evidence="4">
    <location>
        <begin position="19"/>
        <end position="176"/>
    </location>
</feature>
<dbReference type="Pfam" id="PF01145">
    <property type="entry name" value="Band_7"/>
    <property type="match status" value="1"/>
</dbReference>
<dbReference type="RefSeq" id="WP_394843952.1">
    <property type="nucleotide sequence ID" value="NZ_CP089982.1"/>
</dbReference>
<name>A0ABZ2K7V4_9BACT</name>
<dbReference type="Proteomes" id="UP001379533">
    <property type="component" value="Chromosome"/>
</dbReference>
<evidence type="ECO:0000256" key="1">
    <source>
        <dbReference type="ARBA" id="ARBA00004167"/>
    </source>
</evidence>
<comment type="similarity">
    <text evidence="2">Belongs to the band 7/mec-2 family.</text>
</comment>
<evidence type="ECO:0000313" key="5">
    <source>
        <dbReference type="EMBL" id="WXA93352.1"/>
    </source>
</evidence>
<reference evidence="5 6" key="1">
    <citation type="submission" date="2021-12" db="EMBL/GenBank/DDBJ databases">
        <title>Discovery of the Pendulisporaceae a myxobacterial family with distinct sporulation behavior and unique specialized metabolism.</title>
        <authorList>
            <person name="Garcia R."/>
            <person name="Popoff A."/>
            <person name="Bader C.D."/>
            <person name="Loehr J."/>
            <person name="Walesch S."/>
            <person name="Walt C."/>
            <person name="Boldt J."/>
            <person name="Bunk B."/>
            <person name="Haeckl F.J.F.P.J."/>
            <person name="Gunesch A.P."/>
            <person name="Birkelbach J."/>
            <person name="Nuebel U."/>
            <person name="Pietschmann T."/>
            <person name="Bach T."/>
            <person name="Mueller R."/>
        </authorList>
    </citation>
    <scope>NUCLEOTIDE SEQUENCE [LARGE SCALE GENOMIC DNA]</scope>
    <source>
        <strain evidence="5 6">MSr12523</strain>
    </source>
</reference>
<evidence type="ECO:0000256" key="3">
    <source>
        <dbReference type="SAM" id="MobiDB-lite"/>
    </source>
</evidence>
<dbReference type="InterPro" id="IPR043202">
    <property type="entry name" value="Band-7_stomatin-like"/>
</dbReference>
<comment type="subcellular location">
    <subcellularLocation>
        <location evidence="1">Membrane</location>
        <topology evidence="1">Single-pass membrane protein</topology>
    </subcellularLocation>
</comment>
<evidence type="ECO:0000256" key="2">
    <source>
        <dbReference type="ARBA" id="ARBA00008164"/>
    </source>
</evidence>
<dbReference type="Gene3D" id="6.10.250.2090">
    <property type="match status" value="1"/>
</dbReference>
<dbReference type="EMBL" id="CP089982">
    <property type="protein sequence ID" value="WXA93352.1"/>
    <property type="molecule type" value="Genomic_DNA"/>
</dbReference>
<evidence type="ECO:0000313" key="6">
    <source>
        <dbReference type="Proteomes" id="UP001379533"/>
    </source>
</evidence>
<organism evidence="5 6">
    <name type="scientific">Pendulispora brunnea</name>
    <dbReference type="NCBI Taxonomy" id="2905690"/>
    <lineage>
        <taxon>Bacteria</taxon>
        <taxon>Pseudomonadati</taxon>
        <taxon>Myxococcota</taxon>
        <taxon>Myxococcia</taxon>
        <taxon>Myxococcales</taxon>
        <taxon>Sorangiineae</taxon>
        <taxon>Pendulisporaceae</taxon>
        <taxon>Pendulispora</taxon>
    </lineage>
</organism>
<dbReference type="InterPro" id="IPR001107">
    <property type="entry name" value="Band_7"/>
</dbReference>